<evidence type="ECO:0000313" key="3">
    <source>
        <dbReference type="Proteomes" id="UP000784294"/>
    </source>
</evidence>
<comment type="caution">
    <text evidence="2">The sequence shown here is derived from an EMBL/GenBank/DDBJ whole genome shotgun (WGS) entry which is preliminary data.</text>
</comment>
<keyword evidence="3" id="KW-1185">Reference proteome</keyword>
<dbReference type="AlphaFoldDB" id="A0A3S5BR47"/>
<name>A0A3S5BR47_9PLAT</name>
<dbReference type="EMBL" id="CAAALY010250404">
    <property type="protein sequence ID" value="VEL35685.1"/>
    <property type="molecule type" value="Genomic_DNA"/>
</dbReference>
<accession>A0A3S5BR47</accession>
<gene>
    <name evidence="2" type="ORF">PXEA_LOCUS29125</name>
</gene>
<feature type="region of interest" description="Disordered" evidence="1">
    <location>
        <begin position="1"/>
        <end position="24"/>
    </location>
</feature>
<feature type="compositionally biased region" description="Basic and acidic residues" evidence="1">
    <location>
        <begin position="74"/>
        <end position="88"/>
    </location>
</feature>
<proteinExistence type="predicted"/>
<reference evidence="2" key="1">
    <citation type="submission" date="2018-11" db="EMBL/GenBank/DDBJ databases">
        <authorList>
            <consortium name="Pathogen Informatics"/>
        </authorList>
    </citation>
    <scope>NUCLEOTIDE SEQUENCE</scope>
</reference>
<organism evidence="2 3">
    <name type="scientific">Protopolystoma xenopodis</name>
    <dbReference type="NCBI Taxonomy" id="117903"/>
    <lineage>
        <taxon>Eukaryota</taxon>
        <taxon>Metazoa</taxon>
        <taxon>Spiralia</taxon>
        <taxon>Lophotrochozoa</taxon>
        <taxon>Platyhelminthes</taxon>
        <taxon>Monogenea</taxon>
        <taxon>Polyopisthocotylea</taxon>
        <taxon>Polystomatidea</taxon>
        <taxon>Polystomatidae</taxon>
        <taxon>Protopolystoma</taxon>
    </lineage>
</organism>
<protein>
    <submittedName>
        <fullName evidence="2">Uncharacterized protein</fullName>
    </submittedName>
</protein>
<feature type="region of interest" description="Disordered" evidence="1">
    <location>
        <begin position="74"/>
        <end position="102"/>
    </location>
</feature>
<sequence>MMGESSASFHPKRGSKSCELSQHEHRIKAKRLQYNAIHPSSSGEIDLRISSQEIHRNPASRRIFKIMQTLADLDAYRSRTKDPTETPKLRPSNLLQKCSSDE</sequence>
<feature type="compositionally biased region" description="Polar residues" evidence="1">
    <location>
        <begin position="93"/>
        <end position="102"/>
    </location>
</feature>
<evidence type="ECO:0000256" key="1">
    <source>
        <dbReference type="SAM" id="MobiDB-lite"/>
    </source>
</evidence>
<dbReference type="Proteomes" id="UP000784294">
    <property type="component" value="Unassembled WGS sequence"/>
</dbReference>
<evidence type="ECO:0000313" key="2">
    <source>
        <dbReference type="EMBL" id="VEL35685.1"/>
    </source>
</evidence>